<evidence type="ECO:0000313" key="12">
    <source>
        <dbReference type="EMBL" id="THG16183.1"/>
    </source>
</evidence>
<dbReference type="Proteomes" id="UP000306102">
    <property type="component" value="Unassembled WGS sequence"/>
</dbReference>
<reference evidence="12 13" key="1">
    <citation type="journal article" date="2018" name="Proc. Natl. Acad. Sci. U.S.A.">
        <title>Draft genome sequence of Camellia sinensis var. sinensis provides insights into the evolution of the tea genome and tea quality.</title>
        <authorList>
            <person name="Wei C."/>
            <person name="Yang H."/>
            <person name="Wang S."/>
            <person name="Zhao J."/>
            <person name="Liu C."/>
            <person name="Gao L."/>
            <person name="Xia E."/>
            <person name="Lu Y."/>
            <person name="Tai Y."/>
            <person name="She G."/>
            <person name="Sun J."/>
            <person name="Cao H."/>
            <person name="Tong W."/>
            <person name="Gao Q."/>
            <person name="Li Y."/>
            <person name="Deng W."/>
            <person name="Jiang X."/>
            <person name="Wang W."/>
            <person name="Chen Q."/>
            <person name="Zhang S."/>
            <person name="Li H."/>
            <person name="Wu J."/>
            <person name="Wang P."/>
            <person name="Li P."/>
            <person name="Shi C."/>
            <person name="Zheng F."/>
            <person name="Jian J."/>
            <person name="Huang B."/>
            <person name="Shan D."/>
            <person name="Shi M."/>
            <person name="Fang C."/>
            <person name="Yue Y."/>
            <person name="Li F."/>
            <person name="Li D."/>
            <person name="Wei S."/>
            <person name="Han B."/>
            <person name="Jiang C."/>
            <person name="Yin Y."/>
            <person name="Xia T."/>
            <person name="Zhang Z."/>
            <person name="Bennetzen J.L."/>
            <person name="Zhao S."/>
            <person name="Wan X."/>
        </authorList>
    </citation>
    <scope>NUCLEOTIDE SEQUENCE [LARGE SCALE GENOMIC DNA]</scope>
    <source>
        <strain evidence="13">cv. Shuchazao</strain>
        <tissue evidence="12">Leaf</tissue>
    </source>
</reference>
<protein>
    <submittedName>
        <fullName evidence="12">Uncharacterized protein</fullName>
    </submittedName>
</protein>
<evidence type="ECO:0000256" key="3">
    <source>
        <dbReference type="ARBA" id="ARBA00022737"/>
    </source>
</evidence>
<dbReference type="SUPFAM" id="SSF46689">
    <property type="entry name" value="Homeodomain-like"/>
    <property type="match status" value="1"/>
</dbReference>
<dbReference type="Gene3D" id="1.10.10.60">
    <property type="entry name" value="Homeodomain-like"/>
    <property type="match status" value="2"/>
</dbReference>
<comment type="caution">
    <text evidence="12">The sequence shown here is derived from an EMBL/GenBank/DDBJ whole genome shotgun (WGS) entry which is preliminary data.</text>
</comment>
<dbReference type="InterPro" id="IPR003137">
    <property type="entry name" value="PA_domain"/>
</dbReference>
<dbReference type="Pfam" id="PF25011">
    <property type="entry name" value="VSR_TRX"/>
    <property type="match status" value="1"/>
</dbReference>
<dbReference type="InterPro" id="IPR044676">
    <property type="entry name" value="EOBI/EOBII-like_plant"/>
</dbReference>
<dbReference type="CDD" id="cd00167">
    <property type="entry name" value="SANT"/>
    <property type="match status" value="2"/>
</dbReference>
<dbReference type="EMBL" id="SDRB02004230">
    <property type="protein sequence ID" value="THG16183.1"/>
    <property type="molecule type" value="Genomic_DNA"/>
</dbReference>
<dbReference type="STRING" id="542762.A0A4S4EI57"/>
<dbReference type="Pfam" id="PF00249">
    <property type="entry name" value="Myb_DNA-binding"/>
    <property type="match status" value="1"/>
</dbReference>
<name>A0A4S4EI57_CAMSN</name>
<evidence type="ECO:0000256" key="9">
    <source>
        <dbReference type="ARBA" id="ARBA00023242"/>
    </source>
</evidence>
<dbReference type="PANTHER" id="PTHR45675">
    <property type="entry name" value="MYB TRANSCRIPTION FACTOR-RELATED-RELATED"/>
    <property type="match status" value="1"/>
</dbReference>
<accession>A0A4S4EI57</accession>
<dbReference type="InterPro" id="IPR001005">
    <property type="entry name" value="SANT/Myb"/>
</dbReference>
<gene>
    <name evidence="12" type="ORF">TEA_020620</name>
</gene>
<keyword evidence="13" id="KW-1185">Reference proteome</keyword>
<feature type="domain" description="HTH myb-type" evidence="11">
    <location>
        <begin position="70"/>
        <end position="124"/>
    </location>
</feature>
<dbReference type="InterPro" id="IPR009057">
    <property type="entry name" value="Homeodomain-like_sf"/>
</dbReference>
<dbReference type="AlphaFoldDB" id="A0A4S4EI57"/>
<evidence type="ECO:0000256" key="5">
    <source>
        <dbReference type="ARBA" id="ARBA00023015"/>
    </source>
</evidence>
<dbReference type="InterPro" id="IPR017930">
    <property type="entry name" value="Myb_dom"/>
</dbReference>
<dbReference type="PROSITE" id="PS51294">
    <property type="entry name" value="HTH_MYB"/>
    <property type="match status" value="1"/>
</dbReference>
<evidence type="ECO:0000259" key="11">
    <source>
        <dbReference type="PROSITE" id="PS51294"/>
    </source>
</evidence>
<keyword evidence="2" id="KW-0245">EGF-like domain</keyword>
<dbReference type="InterPro" id="IPR056858">
    <property type="entry name" value="VSR_TRX"/>
</dbReference>
<proteinExistence type="predicted"/>
<sequence length="408" mass="46730">MCWAELVENEVKVRDWTEVDSELLSVRAEVLTKENIVEPMGERLWDLVAKVSGLRRSGKSCRMRWMNYLRPNLKHGRLSAEEERIILQLHKQWGNKWSKIARRLPGRTDNEIKNYWRSHLRKNAQVREQVNYALGALYYLCNGSNKEEILKPEVVDVIRRYAAAGAVSVSFKPSEIMGSSGTPNEQQLPGACNVAFNSLPTIHINEQIAPQEVRSMQNQLLFSSDSGGRMLLKSYPKTIACEESMGLYAMRPQKLVERLRSREGRYIALHLRYEKDMLSFTGCIIMYILDCYFTLKAWNAQNAGAAALLVVNDRVEPLITMDTPEEEDTAPDYLQKITIPATLISKSFGENIKKALSNGEMVNINLDWRESLPHPDDRVEYEFWTNSNDECGPKCDSQIEFVKSFKGL</sequence>
<dbReference type="Gene3D" id="3.50.30.30">
    <property type="match status" value="1"/>
</dbReference>
<evidence type="ECO:0000256" key="6">
    <source>
        <dbReference type="ARBA" id="ARBA00023125"/>
    </source>
</evidence>
<evidence type="ECO:0000256" key="7">
    <source>
        <dbReference type="ARBA" id="ARBA00023163"/>
    </source>
</evidence>
<dbReference type="GO" id="GO:0003700">
    <property type="term" value="F:DNA-binding transcription factor activity"/>
    <property type="evidence" value="ECO:0007669"/>
    <property type="project" value="InterPro"/>
</dbReference>
<dbReference type="InterPro" id="IPR046450">
    <property type="entry name" value="PA_dom_sf"/>
</dbReference>
<keyword evidence="8" id="KW-0325">Glycoprotein</keyword>
<dbReference type="GO" id="GO:0005634">
    <property type="term" value="C:nucleus"/>
    <property type="evidence" value="ECO:0007669"/>
    <property type="project" value="UniProtKB-SubCell"/>
</dbReference>
<evidence type="ECO:0000256" key="8">
    <source>
        <dbReference type="ARBA" id="ARBA00023180"/>
    </source>
</evidence>
<keyword evidence="4" id="KW-0106">Calcium</keyword>
<feature type="domain" description="Myb-like" evidence="10">
    <location>
        <begin position="8"/>
        <end position="69"/>
    </location>
</feature>
<evidence type="ECO:0000259" key="10">
    <source>
        <dbReference type="PROSITE" id="PS50090"/>
    </source>
</evidence>
<dbReference type="Pfam" id="PF02225">
    <property type="entry name" value="PA"/>
    <property type="match status" value="1"/>
</dbReference>
<evidence type="ECO:0000256" key="1">
    <source>
        <dbReference type="ARBA" id="ARBA00004123"/>
    </source>
</evidence>
<keyword evidence="7" id="KW-0804">Transcription</keyword>
<keyword evidence="3" id="KW-0677">Repeat</keyword>
<dbReference type="PANTHER" id="PTHR45675:SF8">
    <property type="entry name" value="TRANSCRIPTION FACTOR MYB27"/>
    <property type="match status" value="1"/>
</dbReference>
<keyword evidence="6" id="KW-0238">DNA-binding</keyword>
<evidence type="ECO:0000256" key="4">
    <source>
        <dbReference type="ARBA" id="ARBA00022837"/>
    </source>
</evidence>
<dbReference type="SUPFAM" id="SSF52025">
    <property type="entry name" value="PA domain"/>
    <property type="match status" value="1"/>
</dbReference>
<organism evidence="12 13">
    <name type="scientific">Camellia sinensis var. sinensis</name>
    <name type="common">China tea</name>
    <dbReference type="NCBI Taxonomy" id="542762"/>
    <lineage>
        <taxon>Eukaryota</taxon>
        <taxon>Viridiplantae</taxon>
        <taxon>Streptophyta</taxon>
        <taxon>Embryophyta</taxon>
        <taxon>Tracheophyta</taxon>
        <taxon>Spermatophyta</taxon>
        <taxon>Magnoliopsida</taxon>
        <taxon>eudicotyledons</taxon>
        <taxon>Gunneridae</taxon>
        <taxon>Pentapetalae</taxon>
        <taxon>asterids</taxon>
        <taxon>Ericales</taxon>
        <taxon>Theaceae</taxon>
        <taxon>Camellia</taxon>
    </lineage>
</organism>
<keyword evidence="5" id="KW-0805">Transcription regulation</keyword>
<keyword evidence="9" id="KW-0539">Nucleus</keyword>
<dbReference type="SMART" id="SM00717">
    <property type="entry name" value="SANT"/>
    <property type="match status" value="2"/>
</dbReference>
<evidence type="ECO:0000313" key="13">
    <source>
        <dbReference type="Proteomes" id="UP000306102"/>
    </source>
</evidence>
<evidence type="ECO:0000256" key="2">
    <source>
        <dbReference type="ARBA" id="ARBA00022536"/>
    </source>
</evidence>
<dbReference type="GO" id="GO:0043565">
    <property type="term" value="F:sequence-specific DNA binding"/>
    <property type="evidence" value="ECO:0007669"/>
    <property type="project" value="InterPro"/>
</dbReference>
<dbReference type="PROSITE" id="PS50090">
    <property type="entry name" value="MYB_LIKE"/>
    <property type="match status" value="2"/>
</dbReference>
<feature type="domain" description="Myb-like" evidence="10">
    <location>
        <begin position="70"/>
        <end position="120"/>
    </location>
</feature>
<comment type="subcellular location">
    <subcellularLocation>
        <location evidence="1">Nucleus</location>
    </subcellularLocation>
</comment>